<organism evidence="13">
    <name type="scientific">marine sediment metagenome</name>
    <dbReference type="NCBI Taxonomy" id="412755"/>
    <lineage>
        <taxon>unclassified sequences</taxon>
        <taxon>metagenomes</taxon>
        <taxon>ecological metagenomes</taxon>
    </lineage>
</organism>
<dbReference type="NCBIfam" id="TIGR01710">
    <property type="entry name" value="typeII_sec_gspG"/>
    <property type="match status" value="1"/>
</dbReference>
<keyword evidence="5" id="KW-0488">Methylation</keyword>
<dbReference type="InterPro" id="IPR013545">
    <property type="entry name" value="T2SS_protein-GspG_C"/>
</dbReference>
<comment type="similarity">
    <text evidence="2">Belongs to the GSP G family.</text>
</comment>
<evidence type="ECO:0000256" key="3">
    <source>
        <dbReference type="ARBA" id="ARBA00020042"/>
    </source>
</evidence>
<evidence type="ECO:0000256" key="5">
    <source>
        <dbReference type="ARBA" id="ARBA00022481"/>
    </source>
</evidence>
<dbReference type="Pfam" id="PF08334">
    <property type="entry name" value="T2SSG"/>
    <property type="match status" value="1"/>
</dbReference>
<dbReference type="InterPro" id="IPR010054">
    <property type="entry name" value="Type2_sec_GspG"/>
</dbReference>
<evidence type="ECO:0000256" key="9">
    <source>
        <dbReference type="ARBA" id="ARBA00023136"/>
    </source>
</evidence>
<dbReference type="GO" id="GO:0015627">
    <property type="term" value="C:type II protein secretion system complex"/>
    <property type="evidence" value="ECO:0007669"/>
    <property type="project" value="InterPro"/>
</dbReference>
<evidence type="ECO:0000256" key="7">
    <source>
        <dbReference type="ARBA" id="ARBA00022692"/>
    </source>
</evidence>
<keyword evidence="8 11" id="KW-1133">Transmembrane helix</keyword>
<dbReference type="InterPro" id="IPR045584">
    <property type="entry name" value="Pilin-like"/>
</dbReference>
<dbReference type="GO" id="GO:0005886">
    <property type="term" value="C:plasma membrane"/>
    <property type="evidence" value="ECO:0007669"/>
    <property type="project" value="UniProtKB-SubCell"/>
</dbReference>
<dbReference type="GO" id="GO:0015628">
    <property type="term" value="P:protein secretion by the type II secretion system"/>
    <property type="evidence" value="ECO:0007669"/>
    <property type="project" value="InterPro"/>
</dbReference>
<evidence type="ECO:0000256" key="8">
    <source>
        <dbReference type="ARBA" id="ARBA00022989"/>
    </source>
</evidence>
<proteinExistence type="inferred from homology"/>
<evidence type="ECO:0000256" key="4">
    <source>
        <dbReference type="ARBA" id="ARBA00022475"/>
    </source>
</evidence>
<evidence type="ECO:0000259" key="12">
    <source>
        <dbReference type="Pfam" id="PF08334"/>
    </source>
</evidence>
<dbReference type="SUPFAM" id="SSF54523">
    <property type="entry name" value="Pili subunits"/>
    <property type="match status" value="1"/>
</dbReference>
<dbReference type="NCBIfam" id="TIGR02532">
    <property type="entry name" value="IV_pilin_GFxxxE"/>
    <property type="match status" value="1"/>
</dbReference>
<dbReference type="Gene3D" id="3.30.700.10">
    <property type="entry name" value="Glycoprotein, Type 4 Pilin"/>
    <property type="match status" value="1"/>
</dbReference>
<keyword evidence="7 11" id="KW-0812">Transmembrane</keyword>
<evidence type="ECO:0000256" key="11">
    <source>
        <dbReference type="SAM" id="Phobius"/>
    </source>
</evidence>
<comment type="caution">
    <text evidence="13">The sequence shown here is derived from an EMBL/GenBank/DDBJ whole genome shotgun (WGS) entry which is preliminary data.</text>
</comment>
<name>A0A0F8WHJ4_9ZZZZ</name>
<feature type="domain" description="Type II secretion system protein GspG C-terminal" evidence="12">
    <location>
        <begin position="37"/>
        <end position="141"/>
    </location>
</feature>
<feature type="transmembrane region" description="Helical" evidence="11">
    <location>
        <begin position="12"/>
        <end position="34"/>
    </location>
</feature>
<dbReference type="AlphaFoldDB" id="A0A0F8WHJ4"/>
<evidence type="ECO:0000256" key="2">
    <source>
        <dbReference type="ARBA" id="ARBA00009984"/>
    </source>
</evidence>
<evidence type="ECO:0000256" key="10">
    <source>
        <dbReference type="SAM" id="MobiDB-lite"/>
    </source>
</evidence>
<dbReference type="InterPro" id="IPR000983">
    <property type="entry name" value="Bac_GSPG_pilin"/>
</dbReference>
<dbReference type="InterPro" id="IPR012902">
    <property type="entry name" value="N_methyl_site"/>
</dbReference>
<dbReference type="PRINTS" id="PR00813">
    <property type="entry name" value="BCTERIALGSPG"/>
</dbReference>
<evidence type="ECO:0000256" key="6">
    <source>
        <dbReference type="ARBA" id="ARBA00022519"/>
    </source>
</evidence>
<dbReference type="Pfam" id="PF07963">
    <property type="entry name" value="N_methyl"/>
    <property type="match status" value="1"/>
</dbReference>
<sequence length="142" mass="15765">MRMHLLKIRERAGFTLMELLVVMVILGLLAALVGPRIWKNVTKSKITAAKTQIELLGQALDQFRLDTGRYPTSQEGLEALRTSPGVEGYDGPYLRKPVPNDPWNRPYVYLSPGTQGDYDLSTYGLDGSPGGEGENKDVVSWQ</sequence>
<feature type="region of interest" description="Disordered" evidence="10">
    <location>
        <begin position="122"/>
        <end position="142"/>
    </location>
</feature>
<evidence type="ECO:0000313" key="13">
    <source>
        <dbReference type="EMBL" id="KKK56073.1"/>
    </source>
</evidence>
<keyword evidence="4" id="KW-1003">Cell membrane</keyword>
<feature type="compositionally biased region" description="Basic and acidic residues" evidence="10">
    <location>
        <begin position="133"/>
        <end position="142"/>
    </location>
</feature>
<dbReference type="EMBL" id="LAZR01065170">
    <property type="protein sequence ID" value="KKK56073.1"/>
    <property type="molecule type" value="Genomic_DNA"/>
</dbReference>
<dbReference type="PANTHER" id="PTHR30093">
    <property type="entry name" value="GENERAL SECRETION PATHWAY PROTEIN G"/>
    <property type="match status" value="1"/>
</dbReference>
<protein>
    <recommendedName>
        <fullName evidence="3">Type II secretion system core protein G</fullName>
    </recommendedName>
</protein>
<accession>A0A0F8WHJ4</accession>
<keyword evidence="6" id="KW-0997">Cell inner membrane</keyword>
<evidence type="ECO:0000256" key="1">
    <source>
        <dbReference type="ARBA" id="ARBA00004377"/>
    </source>
</evidence>
<comment type="subcellular location">
    <subcellularLocation>
        <location evidence="1">Cell inner membrane</location>
        <topology evidence="1">Single-pass membrane protein</topology>
    </subcellularLocation>
</comment>
<keyword evidence="9 11" id="KW-0472">Membrane</keyword>
<dbReference type="PANTHER" id="PTHR30093:SF45">
    <property type="entry name" value="TYPE II SECRETION SYSTEM CORE PROTEIN G"/>
    <property type="match status" value="1"/>
</dbReference>
<reference evidence="13" key="1">
    <citation type="journal article" date="2015" name="Nature">
        <title>Complex archaea that bridge the gap between prokaryotes and eukaryotes.</title>
        <authorList>
            <person name="Spang A."/>
            <person name="Saw J.H."/>
            <person name="Jorgensen S.L."/>
            <person name="Zaremba-Niedzwiedzka K."/>
            <person name="Martijn J."/>
            <person name="Lind A.E."/>
            <person name="van Eijk R."/>
            <person name="Schleper C."/>
            <person name="Guy L."/>
            <person name="Ettema T.J."/>
        </authorList>
    </citation>
    <scope>NUCLEOTIDE SEQUENCE</scope>
</reference>
<gene>
    <name evidence="13" type="ORF">LCGC14_3068190</name>
</gene>